<evidence type="ECO:0000313" key="1">
    <source>
        <dbReference type="EMBL" id="CFR81781.1"/>
    </source>
</evidence>
<evidence type="ECO:0000313" key="2">
    <source>
        <dbReference type="Proteomes" id="UP000046680"/>
    </source>
</evidence>
<proteinExistence type="predicted"/>
<gene>
    <name evidence="1" type="ORF">ERS007657_01977</name>
</gene>
<dbReference type="AlphaFoldDB" id="A0A654U0Y4"/>
<accession>A0A654U0Y4</accession>
<dbReference type="Proteomes" id="UP000046680">
    <property type="component" value="Unassembled WGS sequence"/>
</dbReference>
<reference evidence="1 2" key="1">
    <citation type="submission" date="2015-03" db="EMBL/GenBank/DDBJ databases">
        <authorList>
            <consortium name="Pathogen Informatics"/>
        </authorList>
    </citation>
    <scope>NUCLEOTIDE SEQUENCE [LARGE SCALE GENOMIC DNA]</scope>
    <source>
        <strain evidence="1 2">C09601061</strain>
    </source>
</reference>
<organism evidence="1 2">
    <name type="scientific">Mycobacterium tuberculosis</name>
    <dbReference type="NCBI Taxonomy" id="1773"/>
    <lineage>
        <taxon>Bacteria</taxon>
        <taxon>Bacillati</taxon>
        <taxon>Actinomycetota</taxon>
        <taxon>Actinomycetes</taxon>
        <taxon>Mycobacteriales</taxon>
        <taxon>Mycobacteriaceae</taxon>
        <taxon>Mycobacterium</taxon>
        <taxon>Mycobacterium tuberculosis complex</taxon>
    </lineage>
</organism>
<sequence>MQSHEPQFLGVAGQIDGASFPQPCPRADVLLTELGIATGLT</sequence>
<name>A0A654U0Y4_MYCTX</name>
<dbReference type="EMBL" id="CGCX01000690">
    <property type="protein sequence ID" value="CFR81781.1"/>
    <property type="molecule type" value="Genomic_DNA"/>
</dbReference>
<protein>
    <submittedName>
        <fullName evidence="1">Uncharacterized protein</fullName>
    </submittedName>
</protein>